<evidence type="ECO:0000313" key="1">
    <source>
        <dbReference type="EMBL" id="CAH2041232.1"/>
    </source>
</evidence>
<dbReference type="EMBL" id="OW152825">
    <property type="protein sequence ID" value="CAH2041232.1"/>
    <property type="molecule type" value="Genomic_DNA"/>
</dbReference>
<accession>A0ABN8HYD3</accession>
<evidence type="ECO:0000313" key="2">
    <source>
        <dbReference type="Proteomes" id="UP000837857"/>
    </source>
</evidence>
<proteinExistence type="predicted"/>
<keyword evidence="2" id="KW-1185">Reference proteome</keyword>
<gene>
    <name evidence="1" type="ORF">IPOD504_LOCUS3010</name>
</gene>
<organism evidence="1 2">
    <name type="scientific">Iphiclides podalirius</name>
    <name type="common">scarce swallowtail</name>
    <dbReference type="NCBI Taxonomy" id="110791"/>
    <lineage>
        <taxon>Eukaryota</taxon>
        <taxon>Metazoa</taxon>
        <taxon>Ecdysozoa</taxon>
        <taxon>Arthropoda</taxon>
        <taxon>Hexapoda</taxon>
        <taxon>Insecta</taxon>
        <taxon>Pterygota</taxon>
        <taxon>Neoptera</taxon>
        <taxon>Endopterygota</taxon>
        <taxon>Lepidoptera</taxon>
        <taxon>Glossata</taxon>
        <taxon>Ditrysia</taxon>
        <taxon>Papilionoidea</taxon>
        <taxon>Papilionidae</taxon>
        <taxon>Papilioninae</taxon>
        <taxon>Iphiclides</taxon>
    </lineage>
</organism>
<sequence length="119" mass="12915">MVTENVLKVSGGHTESEEEKRYLLVSGGLQKTTENECAAIAGDHVTRLVPTAAVVLTKIEQDSDKDARRSSTGGSLWRDIVISGAFVSPRPRRALGRPGPAPPRFTPRLRTDVETCQIC</sequence>
<reference evidence="1" key="1">
    <citation type="submission" date="2022-03" db="EMBL/GenBank/DDBJ databases">
        <authorList>
            <person name="Martin H S."/>
        </authorList>
    </citation>
    <scope>NUCLEOTIDE SEQUENCE</scope>
</reference>
<name>A0ABN8HYD3_9NEOP</name>
<feature type="non-terminal residue" evidence="1">
    <location>
        <position position="119"/>
    </location>
</feature>
<evidence type="ECO:0008006" key="3">
    <source>
        <dbReference type="Google" id="ProtNLM"/>
    </source>
</evidence>
<protein>
    <recommendedName>
        <fullName evidence="3">BRCT domain-containing protein</fullName>
    </recommendedName>
</protein>
<dbReference type="Proteomes" id="UP000837857">
    <property type="component" value="Chromosome 13"/>
</dbReference>